<reference evidence="2 3" key="1">
    <citation type="submission" date="2018-02" db="EMBL/GenBank/DDBJ databases">
        <title>Complete genome sequence of Streptomyces dengpaensis, the producer of angucyclines.</title>
        <authorList>
            <person name="Yumei L."/>
        </authorList>
    </citation>
    <scope>NUCLEOTIDE SEQUENCE [LARGE SCALE GENOMIC DNA]</scope>
    <source>
        <strain evidence="2 3">XZHG99</strain>
    </source>
</reference>
<dbReference type="InterPro" id="IPR021145">
    <property type="entry name" value="Portal_protein_SPP1_Gp6-like"/>
</dbReference>
<proteinExistence type="predicted"/>
<feature type="compositionally biased region" description="Acidic residues" evidence="1">
    <location>
        <begin position="277"/>
        <end position="291"/>
    </location>
</feature>
<organism evidence="2 3">
    <name type="scientific">Streptomyces dengpaensis</name>
    <dbReference type="NCBI Taxonomy" id="2049881"/>
    <lineage>
        <taxon>Bacteria</taxon>
        <taxon>Bacillati</taxon>
        <taxon>Actinomycetota</taxon>
        <taxon>Actinomycetes</taxon>
        <taxon>Kitasatosporales</taxon>
        <taxon>Streptomycetaceae</taxon>
        <taxon>Streptomyces</taxon>
    </lineage>
</organism>
<evidence type="ECO:0000313" key="2">
    <source>
        <dbReference type="EMBL" id="AVH59999.1"/>
    </source>
</evidence>
<dbReference type="Proteomes" id="UP000238413">
    <property type="component" value="Chromosome"/>
</dbReference>
<sequence>MSIDDLMCGIEELAEARPDYDTAAMYYDGTAPEIFASSKIRAALRAHNIDFELNFAKTPVNAVVDRLEVAAISSSDEKITALISRMWDDNQLDLEFRNLHRRTCEFGDAYFICLPVEDDNGTVVRVDMFYNSPQTVRVIYSQENPRLKQFAIKKWADGRYLRAELYYADRIERWTTKVDTTGGQQTDWEEWLAEPEPDGDGTVGEPDPDSWYIAHDYGEIPVFHYRNDHPYGQPEHYGAYGPQNAINKLQATHMGTVDYQGFPQRYALTEAATTDTSDLEPGDWDDADFPEDTTGRGPSDTGDDSSLKAGPGEVLLLRGFKNVGQFDAAKPEIFLNPLMFNVRAMAQITVTPLHLFDPQGDQPSGESVRAKEAPFIRKVRDRQLFIGATHREMIVFCLRQFGIPNPVVDVRWAAAATIDDKDGWLTVGEKIRNGVPRKQALMEAGYRAEQVDEWLEGVDDAELTRRVDILATVADSAQKLGAAATLGVIDNAQAHALLNGALSDIELLAGVEART</sequence>
<evidence type="ECO:0000313" key="3">
    <source>
        <dbReference type="Proteomes" id="UP000238413"/>
    </source>
</evidence>
<feature type="region of interest" description="Disordered" evidence="1">
    <location>
        <begin position="272"/>
        <end position="308"/>
    </location>
</feature>
<dbReference type="RefSeq" id="WP_099500379.1">
    <property type="nucleotide sequence ID" value="NZ_CP026652.1"/>
</dbReference>
<protein>
    <submittedName>
        <fullName evidence="2">Phage portal protein</fullName>
    </submittedName>
</protein>
<dbReference type="EMBL" id="CP026652">
    <property type="protein sequence ID" value="AVH59999.1"/>
    <property type="molecule type" value="Genomic_DNA"/>
</dbReference>
<name>A0ABN5I9X0_9ACTN</name>
<keyword evidence="3" id="KW-1185">Reference proteome</keyword>
<gene>
    <name evidence="2" type="ORF">C4B68_34175</name>
</gene>
<dbReference type="Pfam" id="PF05133">
    <property type="entry name" value="SPP1_portal"/>
    <property type="match status" value="1"/>
</dbReference>
<accession>A0ABN5I9X0</accession>
<evidence type="ECO:0000256" key="1">
    <source>
        <dbReference type="SAM" id="MobiDB-lite"/>
    </source>
</evidence>